<organism evidence="1 2">
    <name type="scientific">Araneus ventricosus</name>
    <name type="common">Orbweaver spider</name>
    <name type="synonym">Epeira ventricosa</name>
    <dbReference type="NCBI Taxonomy" id="182803"/>
    <lineage>
        <taxon>Eukaryota</taxon>
        <taxon>Metazoa</taxon>
        <taxon>Ecdysozoa</taxon>
        <taxon>Arthropoda</taxon>
        <taxon>Chelicerata</taxon>
        <taxon>Arachnida</taxon>
        <taxon>Araneae</taxon>
        <taxon>Araneomorphae</taxon>
        <taxon>Entelegynae</taxon>
        <taxon>Araneoidea</taxon>
        <taxon>Araneidae</taxon>
        <taxon>Araneus</taxon>
    </lineage>
</organism>
<protein>
    <submittedName>
        <fullName evidence="1">Uncharacterized protein</fullName>
    </submittedName>
</protein>
<sequence length="88" mass="9437">MGPVTLNHSSGEPSSCWCGVKFGEERPTQVLSSSSDRSSNYEPVLNSPVFRSKQGLNIAPNLTLGLPTDAFALIGRCDVIPNLQLDCD</sequence>
<accession>A0A4Y2K4H4</accession>
<dbReference type="AlphaFoldDB" id="A0A4Y2K4H4"/>
<keyword evidence="2" id="KW-1185">Reference proteome</keyword>
<dbReference type="Proteomes" id="UP000499080">
    <property type="component" value="Unassembled WGS sequence"/>
</dbReference>
<gene>
    <name evidence="1" type="ORF">AVEN_239411_1</name>
</gene>
<evidence type="ECO:0000313" key="1">
    <source>
        <dbReference type="EMBL" id="GBM96172.1"/>
    </source>
</evidence>
<proteinExistence type="predicted"/>
<comment type="caution">
    <text evidence="1">The sequence shown here is derived from an EMBL/GenBank/DDBJ whole genome shotgun (WGS) entry which is preliminary data.</text>
</comment>
<evidence type="ECO:0000313" key="2">
    <source>
        <dbReference type="Proteomes" id="UP000499080"/>
    </source>
</evidence>
<dbReference type="EMBL" id="BGPR01004122">
    <property type="protein sequence ID" value="GBM96172.1"/>
    <property type="molecule type" value="Genomic_DNA"/>
</dbReference>
<reference evidence="1 2" key="1">
    <citation type="journal article" date="2019" name="Sci. Rep.">
        <title>Orb-weaving spider Araneus ventricosus genome elucidates the spidroin gene catalogue.</title>
        <authorList>
            <person name="Kono N."/>
            <person name="Nakamura H."/>
            <person name="Ohtoshi R."/>
            <person name="Moran D.A.P."/>
            <person name="Shinohara A."/>
            <person name="Yoshida Y."/>
            <person name="Fujiwara M."/>
            <person name="Mori M."/>
            <person name="Tomita M."/>
            <person name="Arakawa K."/>
        </authorList>
    </citation>
    <scope>NUCLEOTIDE SEQUENCE [LARGE SCALE GENOMIC DNA]</scope>
</reference>
<name>A0A4Y2K4H4_ARAVE</name>